<dbReference type="RefSeq" id="WP_133397004.1">
    <property type="nucleotide sequence ID" value="NZ_SNAA01000010.1"/>
</dbReference>
<evidence type="ECO:0000313" key="3">
    <source>
        <dbReference type="EMBL" id="TDL79413.1"/>
    </source>
</evidence>
<reference evidence="3 4" key="1">
    <citation type="submission" date="2019-03" db="EMBL/GenBank/DDBJ databases">
        <title>Primorskyibacter sp. SS33 isolated from sediments.</title>
        <authorList>
            <person name="Xunke S."/>
        </authorList>
    </citation>
    <scope>NUCLEOTIDE SEQUENCE [LARGE SCALE GENOMIC DNA]</scope>
    <source>
        <strain evidence="3 4">SS33</strain>
    </source>
</reference>
<protein>
    <submittedName>
        <fullName evidence="3">DUF2892 domain-containing protein</fullName>
    </submittedName>
</protein>
<evidence type="ECO:0000256" key="1">
    <source>
        <dbReference type="SAM" id="Phobius"/>
    </source>
</evidence>
<evidence type="ECO:0000259" key="2">
    <source>
        <dbReference type="Pfam" id="PF11127"/>
    </source>
</evidence>
<dbReference type="Gene3D" id="6.10.140.1340">
    <property type="match status" value="1"/>
</dbReference>
<evidence type="ECO:0000313" key="4">
    <source>
        <dbReference type="Proteomes" id="UP000295701"/>
    </source>
</evidence>
<dbReference type="EMBL" id="SNAA01000010">
    <property type="protein sequence ID" value="TDL79413.1"/>
    <property type="molecule type" value="Genomic_DNA"/>
</dbReference>
<dbReference type="Proteomes" id="UP000295701">
    <property type="component" value="Unassembled WGS sequence"/>
</dbReference>
<keyword evidence="4" id="KW-1185">Reference proteome</keyword>
<accession>A0A4R6ADY0</accession>
<keyword evidence="1" id="KW-1133">Transmembrane helix</keyword>
<keyword evidence="1" id="KW-0812">Transmembrane</keyword>
<gene>
    <name evidence="3" type="ORF">E2L08_10350</name>
</gene>
<dbReference type="InterPro" id="IPR021309">
    <property type="entry name" value="YgaP-like_TM"/>
</dbReference>
<keyword evidence="1" id="KW-0472">Membrane</keyword>
<feature type="domain" description="Inner membrane protein YgaP-like transmembrane" evidence="2">
    <location>
        <begin position="1"/>
        <end position="70"/>
    </location>
</feature>
<dbReference type="OrthoDB" id="9804804at2"/>
<feature type="transmembrane region" description="Helical" evidence="1">
    <location>
        <begin position="12"/>
        <end position="32"/>
    </location>
</feature>
<dbReference type="AlphaFoldDB" id="A0A4R6ADY0"/>
<name>A0A4R6ADY0_9RHOB</name>
<proteinExistence type="predicted"/>
<feature type="transmembrane region" description="Helical" evidence="1">
    <location>
        <begin position="38"/>
        <end position="63"/>
    </location>
</feature>
<dbReference type="Pfam" id="PF11127">
    <property type="entry name" value="YgaP-like_TM"/>
    <property type="match status" value="1"/>
</dbReference>
<comment type="caution">
    <text evidence="3">The sequence shown here is derived from an EMBL/GenBank/DDBJ whole genome shotgun (WGS) entry which is preliminary data.</text>
</comment>
<sequence length="71" mass="7552">MTTNEGNLDRILRGIVGLVLIALPLFSSMAAFANPLLFWGSIVIGAVLAVTAVTGFCPAYRLLGINTCRTR</sequence>
<organism evidence="3 4">
    <name type="scientific">Palleronia sediminis</name>
    <dbReference type="NCBI Taxonomy" id="2547833"/>
    <lineage>
        <taxon>Bacteria</taxon>
        <taxon>Pseudomonadati</taxon>
        <taxon>Pseudomonadota</taxon>
        <taxon>Alphaproteobacteria</taxon>
        <taxon>Rhodobacterales</taxon>
        <taxon>Roseobacteraceae</taxon>
        <taxon>Palleronia</taxon>
    </lineage>
</organism>